<feature type="compositionally biased region" description="Basic and acidic residues" evidence="2">
    <location>
        <begin position="541"/>
        <end position="554"/>
    </location>
</feature>
<feature type="compositionally biased region" description="Low complexity" evidence="2">
    <location>
        <begin position="511"/>
        <end position="525"/>
    </location>
</feature>
<feature type="region of interest" description="Disordered" evidence="2">
    <location>
        <begin position="300"/>
        <end position="327"/>
    </location>
</feature>
<dbReference type="OrthoDB" id="20105at2759"/>
<feature type="region of interest" description="Disordered" evidence="2">
    <location>
        <begin position="345"/>
        <end position="610"/>
    </location>
</feature>
<organism evidence="3 4">
    <name type="scientific">Cyphellophora attinorum</name>
    <dbReference type="NCBI Taxonomy" id="1664694"/>
    <lineage>
        <taxon>Eukaryota</taxon>
        <taxon>Fungi</taxon>
        <taxon>Dikarya</taxon>
        <taxon>Ascomycota</taxon>
        <taxon>Pezizomycotina</taxon>
        <taxon>Eurotiomycetes</taxon>
        <taxon>Chaetothyriomycetidae</taxon>
        <taxon>Chaetothyriales</taxon>
        <taxon>Cyphellophoraceae</taxon>
        <taxon>Cyphellophora</taxon>
    </lineage>
</organism>
<feature type="region of interest" description="Disordered" evidence="2">
    <location>
        <begin position="13"/>
        <end position="168"/>
    </location>
</feature>
<comment type="caution">
    <text evidence="3">The sequence shown here is derived from an EMBL/GenBank/DDBJ whole genome shotgun (WGS) entry which is preliminary data.</text>
</comment>
<gene>
    <name evidence="3" type="ORF">AB675_8278</name>
</gene>
<feature type="compositionally biased region" description="Pro residues" evidence="2">
    <location>
        <begin position="88"/>
        <end position="117"/>
    </location>
</feature>
<dbReference type="EMBL" id="LFJN01000003">
    <property type="protein sequence ID" value="KPI44342.1"/>
    <property type="molecule type" value="Genomic_DNA"/>
</dbReference>
<protein>
    <submittedName>
        <fullName evidence="3">Uncharacterized protein</fullName>
    </submittedName>
</protein>
<feature type="compositionally biased region" description="Basic and acidic residues" evidence="2">
    <location>
        <begin position="359"/>
        <end position="370"/>
    </location>
</feature>
<feature type="compositionally biased region" description="Low complexity" evidence="2">
    <location>
        <begin position="584"/>
        <end position="593"/>
    </location>
</feature>
<feature type="compositionally biased region" description="Polar residues" evidence="2">
    <location>
        <begin position="27"/>
        <end position="45"/>
    </location>
</feature>
<evidence type="ECO:0000256" key="1">
    <source>
        <dbReference type="SAM" id="Coils"/>
    </source>
</evidence>
<feature type="compositionally biased region" description="Low complexity" evidence="2">
    <location>
        <begin position="441"/>
        <end position="462"/>
    </location>
</feature>
<feature type="compositionally biased region" description="Low complexity" evidence="2">
    <location>
        <begin position="417"/>
        <end position="431"/>
    </location>
</feature>
<dbReference type="RefSeq" id="XP_018004305.1">
    <property type="nucleotide sequence ID" value="XM_018148711.1"/>
</dbReference>
<accession>A0A0N1H9P9</accession>
<evidence type="ECO:0000313" key="4">
    <source>
        <dbReference type="Proteomes" id="UP000038010"/>
    </source>
</evidence>
<dbReference type="Proteomes" id="UP000038010">
    <property type="component" value="Unassembled WGS sequence"/>
</dbReference>
<dbReference type="GeneID" id="28740591"/>
<feature type="compositionally biased region" description="Gly residues" evidence="2">
    <location>
        <begin position="392"/>
        <end position="401"/>
    </location>
</feature>
<dbReference type="VEuPathDB" id="FungiDB:AB675_8278"/>
<keyword evidence="4" id="KW-1185">Reference proteome</keyword>
<feature type="compositionally biased region" description="Low complexity" evidence="2">
    <location>
        <begin position="371"/>
        <end position="391"/>
    </location>
</feature>
<keyword evidence="1" id="KW-0175">Coiled coil</keyword>
<feature type="compositionally biased region" description="Low complexity" evidence="2">
    <location>
        <begin position="60"/>
        <end position="78"/>
    </location>
</feature>
<feature type="compositionally biased region" description="Basic and acidic residues" evidence="2">
    <location>
        <begin position="600"/>
        <end position="610"/>
    </location>
</feature>
<reference evidence="3 4" key="1">
    <citation type="submission" date="2015-06" db="EMBL/GenBank/DDBJ databases">
        <title>Draft genome of the ant-associated black yeast Phialophora attae CBS 131958.</title>
        <authorList>
            <person name="Moreno L.F."/>
            <person name="Stielow B.J."/>
            <person name="de Hoog S."/>
            <person name="Vicente V.A."/>
            <person name="Weiss V.A."/>
            <person name="de Vries M."/>
            <person name="Cruz L.M."/>
            <person name="Souza E.M."/>
        </authorList>
    </citation>
    <scope>NUCLEOTIDE SEQUENCE [LARGE SCALE GENOMIC DNA]</scope>
    <source>
        <strain evidence="3 4">CBS 131958</strain>
    </source>
</reference>
<proteinExistence type="predicted"/>
<evidence type="ECO:0000256" key="2">
    <source>
        <dbReference type="SAM" id="MobiDB-lite"/>
    </source>
</evidence>
<sequence length="610" mass="64943">MLLALKPPSLMQHDIKTSPRLGHIHDYSTSAHSYKPTHNNTTFSRYSPPDSPRHLPSFFTNGATPAAATNGDTAMSSGSGHGHSYTHQPPPPPPASSHPRGLPPPSSAGFSLPPPTPVSADPHYRSSSAAPLQPPAQPQSQHHGLSSGSTMGTLPAPPSSWSTSAASNDEAMRNWLHAKIEEDRRKQEEEKTRQENLKLDRRRMERDMLHESLERGIPPVMVPLIFAGIGTGSETTLSQAMEFAQTWMQNFSIQQQTPSSASDAQRLAYEQQLRQQGSLLTSASSPDIRRERDQRELRDRMIPPNPYGAQQQAPHSSDRASFRASFSGAQSGALSKLNTVDFAPPAQHRQPLHSTHSASDLRLRSERDDLPSAPSASTLPTGTTSSTTGQGSASGGGGGGAALFFHHWTPPTGGGASSTTSAPPTSGTQQQPPTPSTKSMQGSPFGSQGSTSGGPTNTSSTHGHLRKQAGPSAVAVSDVYENSPKKRKTAHNTPGPSQPGSGSSAGGGSGPVSQGALAAVRAQVAQEEEEMARRGGGGDPTGRRGSEEGSDRGRAGQPQEDVGPLRPSSRQLRREEEEHHQHHAQQYQHHQQQGGSYQRYESEPGRPPDR</sequence>
<feature type="compositionally biased region" description="Polar residues" evidence="2">
    <location>
        <begin position="142"/>
        <end position="152"/>
    </location>
</feature>
<dbReference type="STRING" id="1664694.A0A0N1H9P9"/>
<dbReference type="AlphaFoldDB" id="A0A0N1H9P9"/>
<evidence type="ECO:0000313" key="3">
    <source>
        <dbReference type="EMBL" id="KPI44342.1"/>
    </source>
</evidence>
<name>A0A0N1H9P9_9EURO</name>
<feature type="coiled-coil region" evidence="1">
    <location>
        <begin position="177"/>
        <end position="207"/>
    </location>
</feature>